<dbReference type="SUPFAM" id="SSF57889">
    <property type="entry name" value="Cysteine-rich domain"/>
    <property type="match status" value="1"/>
</dbReference>
<name>A0A0B1SS03_OESDE</name>
<keyword evidence="1" id="KW-0479">Metal-binding</keyword>
<dbReference type="AlphaFoldDB" id="A0A0B1SS03"/>
<evidence type="ECO:0000256" key="1">
    <source>
        <dbReference type="ARBA" id="ARBA00022723"/>
    </source>
</evidence>
<dbReference type="GO" id="GO:0007200">
    <property type="term" value="P:phospholipase C-activating G protein-coupled receptor signaling pathway"/>
    <property type="evidence" value="ECO:0007669"/>
    <property type="project" value="TreeGrafter"/>
</dbReference>
<keyword evidence="5" id="KW-1185">Reference proteome</keyword>
<dbReference type="PANTHER" id="PTHR22968">
    <property type="entry name" value="PROTEIN KINASE C, MU"/>
    <property type="match status" value="1"/>
</dbReference>
<dbReference type="PROSITE" id="PS50081">
    <property type="entry name" value="ZF_DAG_PE_2"/>
    <property type="match status" value="1"/>
</dbReference>
<feature type="domain" description="Phorbol-ester/DAG-type" evidence="3">
    <location>
        <begin position="17"/>
        <end position="49"/>
    </location>
</feature>
<keyword evidence="2" id="KW-0862">Zinc</keyword>
<gene>
    <name evidence="4" type="ORF">OESDEN_12495</name>
</gene>
<dbReference type="GO" id="GO:0004674">
    <property type="term" value="F:protein serine/threonine kinase activity"/>
    <property type="evidence" value="ECO:0007669"/>
    <property type="project" value="UniProtKB-KW"/>
</dbReference>
<reference evidence="4 5" key="1">
    <citation type="submission" date="2014-03" db="EMBL/GenBank/DDBJ databases">
        <title>Draft genome of the hookworm Oesophagostomum dentatum.</title>
        <authorList>
            <person name="Mitreva M."/>
        </authorList>
    </citation>
    <scope>NUCLEOTIDE SEQUENCE [LARGE SCALE GENOMIC DNA]</scope>
    <source>
        <strain evidence="4 5">OD-Hann</strain>
    </source>
</reference>
<dbReference type="Proteomes" id="UP000053660">
    <property type="component" value="Unassembled WGS sequence"/>
</dbReference>
<protein>
    <recommendedName>
        <fullName evidence="3">Phorbol-ester/DAG-type domain-containing protein</fullName>
    </recommendedName>
</protein>
<dbReference type="Pfam" id="PF00130">
    <property type="entry name" value="C1_1"/>
    <property type="match status" value="1"/>
</dbReference>
<dbReference type="InterPro" id="IPR046349">
    <property type="entry name" value="C1-like_sf"/>
</dbReference>
<dbReference type="Gene3D" id="3.30.60.20">
    <property type="match status" value="1"/>
</dbReference>
<proteinExistence type="predicted"/>
<evidence type="ECO:0000313" key="5">
    <source>
        <dbReference type="Proteomes" id="UP000053660"/>
    </source>
</evidence>
<dbReference type="OrthoDB" id="74314at2759"/>
<organism evidence="4 5">
    <name type="scientific">Oesophagostomum dentatum</name>
    <name type="common">Nodular worm</name>
    <dbReference type="NCBI Taxonomy" id="61180"/>
    <lineage>
        <taxon>Eukaryota</taxon>
        <taxon>Metazoa</taxon>
        <taxon>Ecdysozoa</taxon>
        <taxon>Nematoda</taxon>
        <taxon>Chromadorea</taxon>
        <taxon>Rhabditida</taxon>
        <taxon>Rhabditina</taxon>
        <taxon>Rhabditomorpha</taxon>
        <taxon>Strongyloidea</taxon>
        <taxon>Strongylidae</taxon>
        <taxon>Oesophagostomum</taxon>
    </lineage>
</organism>
<dbReference type="EMBL" id="KN557169">
    <property type="protein sequence ID" value="KHJ87724.1"/>
    <property type="molecule type" value="Genomic_DNA"/>
</dbReference>
<evidence type="ECO:0000313" key="4">
    <source>
        <dbReference type="EMBL" id="KHJ87724.1"/>
    </source>
</evidence>
<accession>A0A0B1SS03</accession>
<dbReference type="GO" id="GO:0016020">
    <property type="term" value="C:membrane"/>
    <property type="evidence" value="ECO:0007669"/>
    <property type="project" value="UniProtKB-SubCell"/>
</dbReference>
<dbReference type="InterPro" id="IPR002219">
    <property type="entry name" value="PKC_DAG/PE"/>
</dbReference>
<sequence>MSDNQSCPQHERLVVHPHTLYVHSYKAPTFCDFCGELLFGLVKQGLKCQGAVAQQI</sequence>
<evidence type="ECO:0000259" key="3">
    <source>
        <dbReference type="PROSITE" id="PS50081"/>
    </source>
</evidence>
<dbReference type="GO" id="GO:0008270">
    <property type="term" value="F:zinc ion binding"/>
    <property type="evidence" value="ECO:0007669"/>
    <property type="project" value="UniProtKB-KW"/>
</dbReference>
<dbReference type="GO" id="GO:0005829">
    <property type="term" value="C:cytosol"/>
    <property type="evidence" value="ECO:0007669"/>
    <property type="project" value="TreeGrafter"/>
</dbReference>
<evidence type="ECO:0000256" key="2">
    <source>
        <dbReference type="ARBA" id="ARBA00022833"/>
    </source>
</evidence>
<dbReference type="PANTHER" id="PTHR22968:SF24">
    <property type="entry name" value="SERINE_THREONINE-PROTEIN KINASE"/>
    <property type="match status" value="1"/>
</dbReference>
<dbReference type="GO" id="GO:0035556">
    <property type="term" value="P:intracellular signal transduction"/>
    <property type="evidence" value="ECO:0007669"/>
    <property type="project" value="TreeGrafter"/>
</dbReference>